<organism evidence="1 2">
    <name type="scientific">Candidatus Daviesbacteria bacterium RIFCSPHIGHO2_02_FULL_36_13</name>
    <dbReference type="NCBI Taxonomy" id="1797768"/>
    <lineage>
        <taxon>Bacteria</taxon>
        <taxon>Candidatus Daviesiibacteriota</taxon>
    </lineage>
</organism>
<reference evidence="1 2" key="1">
    <citation type="journal article" date="2016" name="Nat. Commun.">
        <title>Thousands of microbial genomes shed light on interconnected biogeochemical processes in an aquifer system.</title>
        <authorList>
            <person name="Anantharaman K."/>
            <person name="Brown C.T."/>
            <person name="Hug L.A."/>
            <person name="Sharon I."/>
            <person name="Castelle C.J."/>
            <person name="Probst A.J."/>
            <person name="Thomas B.C."/>
            <person name="Singh A."/>
            <person name="Wilkins M.J."/>
            <person name="Karaoz U."/>
            <person name="Brodie E.L."/>
            <person name="Williams K.H."/>
            <person name="Hubbard S.S."/>
            <person name="Banfield J.F."/>
        </authorList>
    </citation>
    <scope>NUCLEOTIDE SEQUENCE [LARGE SCALE GENOMIC DNA]</scope>
</reference>
<dbReference type="GO" id="GO:0008270">
    <property type="term" value="F:zinc ion binding"/>
    <property type="evidence" value="ECO:0007669"/>
    <property type="project" value="InterPro"/>
</dbReference>
<dbReference type="EMBL" id="MFCV01000008">
    <property type="protein sequence ID" value="OGE33614.1"/>
    <property type="molecule type" value="Genomic_DNA"/>
</dbReference>
<dbReference type="SUPFAM" id="SSF53056">
    <property type="entry name" value="beta-carbonic anhydrase, cab"/>
    <property type="match status" value="1"/>
</dbReference>
<accession>A0A1F5JYA9</accession>
<dbReference type="Proteomes" id="UP000176902">
    <property type="component" value="Unassembled WGS sequence"/>
</dbReference>
<evidence type="ECO:0000313" key="2">
    <source>
        <dbReference type="Proteomes" id="UP000176902"/>
    </source>
</evidence>
<proteinExistence type="predicted"/>
<sequence>MEKHEAEAIVITCIDFRFQEYIHNWLEENFKPRTFDRGAFAGAAKNLDTILTQIDVAVRLHKIKKAVLINHEDCGAYGVEGHVDHHVRDLHAASKTIKERFPDLKVETYYLKLDGAFQPIV</sequence>
<dbReference type="AlphaFoldDB" id="A0A1F5JYA9"/>
<dbReference type="Pfam" id="PF20393">
    <property type="entry name" value="Pro_CA_2"/>
    <property type="match status" value="1"/>
</dbReference>
<dbReference type="Gene3D" id="3.40.1050.10">
    <property type="entry name" value="Carbonic anhydrase"/>
    <property type="match status" value="1"/>
</dbReference>
<evidence type="ECO:0000313" key="1">
    <source>
        <dbReference type="EMBL" id="OGE33614.1"/>
    </source>
</evidence>
<dbReference type="GO" id="GO:0004089">
    <property type="term" value="F:carbonate dehydratase activity"/>
    <property type="evidence" value="ECO:0007669"/>
    <property type="project" value="InterPro"/>
</dbReference>
<protein>
    <recommendedName>
        <fullName evidence="3">Carbonic anhydrase</fullName>
    </recommendedName>
</protein>
<dbReference type="InterPro" id="IPR036874">
    <property type="entry name" value="Carbonic_anhydrase_sf"/>
</dbReference>
<gene>
    <name evidence="1" type="ORF">A3C59_00020</name>
</gene>
<name>A0A1F5JYA9_9BACT</name>
<evidence type="ECO:0008006" key="3">
    <source>
        <dbReference type="Google" id="ProtNLM"/>
    </source>
</evidence>
<comment type="caution">
    <text evidence="1">The sequence shown here is derived from an EMBL/GenBank/DDBJ whole genome shotgun (WGS) entry which is preliminary data.</text>
</comment>
<dbReference type="STRING" id="1797768.A3C59_00020"/>
<dbReference type="InterPro" id="IPR046871">
    <property type="entry name" value="Pro_CA_2"/>
</dbReference>